<comment type="subcellular location">
    <subcellularLocation>
        <location evidence="1">Endoplasmic reticulum</location>
    </subcellularLocation>
</comment>
<keyword evidence="3" id="KW-0560">Oxidoreductase</keyword>
<evidence type="ECO:0000256" key="3">
    <source>
        <dbReference type="ARBA" id="ARBA00023002"/>
    </source>
</evidence>
<dbReference type="RefSeq" id="WP_053170079.1">
    <property type="nucleotide sequence ID" value="NZ_LFYT02000005.1"/>
</dbReference>
<gene>
    <name evidence="5" type="ORF">H663_006145</name>
</gene>
<dbReference type="EMBL" id="LFYT02000005">
    <property type="protein sequence ID" value="PVE43573.1"/>
    <property type="molecule type" value="Genomic_DNA"/>
</dbReference>
<comment type="similarity">
    <text evidence="2">Belongs to the short-chain dehydrogenases/reductases (SDR) family.</text>
</comment>
<dbReference type="PIRSF" id="PIRSF000126">
    <property type="entry name" value="11-beta-HSD1"/>
    <property type="match status" value="1"/>
</dbReference>
<dbReference type="Proteomes" id="UP000037507">
    <property type="component" value="Unassembled WGS sequence"/>
</dbReference>
<dbReference type="Gene3D" id="3.40.50.720">
    <property type="entry name" value="NAD(P)-binding Rossmann-like Domain"/>
    <property type="match status" value="1"/>
</dbReference>
<sequence>MRNFKQRYGSWALVTGGTSGIGAALVQQLAQEGLNIVMVARNASQLDTQAEKLRQQTGVQVRTISADLTRPEGLERVLDATQDLAIDMLVPCAAIETIGLFVESTQDRHQEMVHMNVIAPMTLARHFGAGMAQRGRGAILFVSSLSGWMPQPFMAQYGATKSYVMGLAAGLHFEMKGLGVDVSVLSPGPTDTPMAAATGIDFASMGMSIMRPEDVAACGLAALGRKLDAVPGPRNKMMAFMMSRLMSRSLAGTMFKMMMGRALKR</sequence>
<evidence type="ECO:0000313" key="6">
    <source>
        <dbReference type="Proteomes" id="UP000037507"/>
    </source>
</evidence>
<dbReference type="SMART" id="SM00822">
    <property type="entry name" value="PKS_KR"/>
    <property type="match status" value="1"/>
</dbReference>
<proteinExistence type="inferred from homology"/>
<evidence type="ECO:0000256" key="1">
    <source>
        <dbReference type="ARBA" id="ARBA00004240"/>
    </source>
</evidence>
<dbReference type="PANTHER" id="PTHR43899:SF13">
    <property type="entry name" value="RH59310P"/>
    <property type="match status" value="1"/>
</dbReference>
<reference evidence="5" key="1">
    <citation type="submission" date="2017-04" db="EMBL/GenBank/DDBJ databases">
        <title>Unexpected and diverse lifestyles within the genus Limnohabitans.</title>
        <authorList>
            <person name="Kasalicky V."/>
            <person name="Mehrshad M."/>
            <person name="Andrei S.-A."/>
            <person name="Salcher M."/>
            <person name="Kratochvilova H."/>
            <person name="Simek K."/>
            <person name="Ghai R."/>
        </authorList>
    </citation>
    <scope>NUCLEOTIDE SEQUENCE [LARGE SCALE GENOMIC DNA]</scope>
    <source>
        <strain evidence="5">II-D5</strain>
    </source>
</reference>
<evidence type="ECO:0000256" key="2">
    <source>
        <dbReference type="ARBA" id="ARBA00006484"/>
    </source>
</evidence>
<comment type="caution">
    <text evidence="5">The sequence shown here is derived from an EMBL/GenBank/DDBJ whole genome shotgun (WGS) entry which is preliminary data.</text>
</comment>
<dbReference type="Pfam" id="PF00106">
    <property type="entry name" value="adh_short"/>
    <property type="match status" value="1"/>
</dbReference>
<evidence type="ECO:0000313" key="5">
    <source>
        <dbReference type="EMBL" id="PVE43573.1"/>
    </source>
</evidence>
<dbReference type="SUPFAM" id="SSF51735">
    <property type="entry name" value="NAD(P)-binding Rossmann-fold domains"/>
    <property type="match status" value="1"/>
</dbReference>
<dbReference type="PRINTS" id="PR00081">
    <property type="entry name" value="GDHRDH"/>
</dbReference>
<dbReference type="PROSITE" id="PS00061">
    <property type="entry name" value="ADH_SHORT"/>
    <property type="match status" value="1"/>
</dbReference>
<evidence type="ECO:0000259" key="4">
    <source>
        <dbReference type="SMART" id="SM00822"/>
    </source>
</evidence>
<name>A0A2T7UFV0_9BURK</name>
<dbReference type="OrthoDB" id="9810734at2"/>
<keyword evidence="6" id="KW-1185">Reference proteome</keyword>
<dbReference type="CDD" id="cd05233">
    <property type="entry name" value="SDR_c"/>
    <property type="match status" value="1"/>
</dbReference>
<dbReference type="InterPro" id="IPR057326">
    <property type="entry name" value="KR_dom"/>
</dbReference>
<feature type="domain" description="Ketoreductase" evidence="4">
    <location>
        <begin position="10"/>
        <end position="190"/>
    </location>
</feature>
<dbReference type="InterPro" id="IPR020904">
    <property type="entry name" value="Sc_DH/Rdtase_CS"/>
</dbReference>
<dbReference type="GO" id="GO:0016491">
    <property type="term" value="F:oxidoreductase activity"/>
    <property type="evidence" value="ECO:0007669"/>
    <property type="project" value="UniProtKB-KW"/>
</dbReference>
<dbReference type="InterPro" id="IPR036291">
    <property type="entry name" value="NAD(P)-bd_dom_sf"/>
</dbReference>
<dbReference type="InterPro" id="IPR051019">
    <property type="entry name" value="VLCFA-Steroid_DH"/>
</dbReference>
<dbReference type="STRING" id="1293045.H663_04085"/>
<dbReference type="PANTHER" id="PTHR43899">
    <property type="entry name" value="RH59310P"/>
    <property type="match status" value="1"/>
</dbReference>
<dbReference type="InterPro" id="IPR002347">
    <property type="entry name" value="SDR_fam"/>
</dbReference>
<dbReference type="AlphaFoldDB" id="A0A2T7UFV0"/>
<accession>A0A2T7UFV0</accession>
<organism evidence="5 6">
    <name type="scientific">Limnohabitans planktonicus II-D5</name>
    <dbReference type="NCBI Taxonomy" id="1293045"/>
    <lineage>
        <taxon>Bacteria</taxon>
        <taxon>Pseudomonadati</taxon>
        <taxon>Pseudomonadota</taxon>
        <taxon>Betaproteobacteria</taxon>
        <taxon>Burkholderiales</taxon>
        <taxon>Comamonadaceae</taxon>
        <taxon>Limnohabitans</taxon>
    </lineage>
</organism>
<protein>
    <submittedName>
        <fullName evidence="5">SDR family oxidoreductase</fullName>
    </submittedName>
</protein>